<dbReference type="SUPFAM" id="SSF48403">
    <property type="entry name" value="Ankyrin repeat"/>
    <property type="match status" value="2"/>
</dbReference>
<name>A0A836BUB8_9CHLO</name>
<dbReference type="Proteomes" id="UP000612055">
    <property type="component" value="Unassembled WGS sequence"/>
</dbReference>
<feature type="compositionally biased region" description="Pro residues" evidence="4">
    <location>
        <begin position="912"/>
        <end position="921"/>
    </location>
</feature>
<feature type="compositionally biased region" description="Basic residues" evidence="4">
    <location>
        <begin position="1490"/>
        <end position="1501"/>
    </location>
</feature>
<feature type="repeat" description="ANK" evidence="3">
    <location>
        <begin position="321"/>
        <end position="353"/>
    </location>
</feature>
<evidence type="ECO:0000256" key="5">
    <source>
        <dbReference type="SAM" id="Phobius"/>
    </source>
</evidence>
<keyword evidence="8" id="KW-1185">Reference proteome</keyword>
<comment type="caution">
    <text evidence="7">The sequence shown here is derived from an EMBL/GenBank/DDBJ whole genome shotgun (WGS) entry which is preliminary data.</text>
</comment>
<feature type="repeat" description="ANK" evidence="3">
    <location>
        <begin position="592"/>
        <end position="624"/>
    </location>
</feature>
<dbReference type="PRINTS" id="PR01415">
    <property type="entry name" value="ANKYRIN"/>
</dbReference>
<feature type="compositionally biased region" description="Gly residues" evidence="4">
    <location>
        <begin position="927"/>
        <end position="942"/>
    </location>
</feature>
<feature type="compositionally biased region" description="Low complexity" evidence="4">
    <location>
        <begin position="1280"/>
        <end position="1290"/>
    </location>
</feature>
<feature type="compositionally biased region" description="Gly residues" evidence="4">
    <location>
        <begin position="1465"/>
        <end position="1484"/>
    </location>
</feature>
<feature type="repeat" description="ANK" evidence="3">
    <location>
        <begin position="222"/>
        <end position="254"/>
    </location>
</feature>
<protein>
    <recommendedName>
        <fullName evidence="6">U-box domain-containing protein</fullName>
    </recommendedName>
</protein>
<keyword evidence="1" id="KW-0677">Repeat</keyword>
<dbReference type="Pfam" id="PF12796">
    <property type="entry name" value="Ank_2"/>
    <property type="match status" value="4"/>
</dbReference>
<dbReference type="OrthoDB" id="194358at2759"/>
<evidence type="ECO:0000256" key="3">
    <source>
        <dbReference type="PROSITE-ProRule" id="PRU00023"/>
    </source>
</evidence>
<feature type="compositionally biased region" description="Pro residues" evidence="4">
    <location>
        <begin position="1291"/>
        <end position="1306"/>
    </location>
</feature>
<dbReference type="Gene3D" id="1.25.40.20">
    <property type="entry name" value="Ankyrin repeat-containing domain"/>
    <property type="match status" value="4"/>
</dbReference>
<dbReference type="PANTHER" id="PTHR24166:SF48">
    <property type="entry name" value="PROTEIN VAPYRIN"/>
    <property type="match status" value="1"/>
</dbReference>
<feature type="region of interest" description="Disordered" evidence="4">
    <location>
        <begin position="1425"/>
        <end position="1501"/>
    </location>
</feature>
<evidence type="ECO:0000256" key="1">
    <source>
        <dbReference type="ARBA" id="ARBA00022737"/>
    </source>
</evidence>
<evidence type="ECO:0000313" key="8">
    <source>
        <dbReference type="Proteomes" id="UP000612055"/>
    </source>
</evidence>
<feature type="compositionally biased region" description="Low complexity" evidence="4">
    <location>
        <begin position="1323"/>
        <end position="1345"/>
    </location>
</feature>
<feature type="region of interest" description="Disordered" evidence="4">
    <location>
        <begin position="1280"/>
        <end position="1361"/>
    </location>
</feature>
<proteinExistence type="predicted"/>
<feature type="domain" description="U-box" evidence="6">
    <location>
        <begin position="752"/>
        <end position="825"/>
    </location>
</feature>
<keyword evidence="5" id="KW-0812">Transmembrane</keyword>
<feature type="region of interest" description="Disordered" evidence="4">
    <location>
        <begin position="837"/>
        <end position="872"/>
    </location>
</feature>
<dbReference type="Gene3D" id="3.30.40.10">
    <property type="entry name" value="Zinc/RING finger domain, C3HC4 (zinc finger)"/>
    <property type="match status" value="1"/>
</dbReference>
<evidence type="ECO:0000256" key="2">
    <source>
        <dbReference type="ARBA" id="ARBA00023043"/>
    </source>
</evidence>
<dbReference type="InterPro" id="IPR050889">
    <property type="entry name" value="Dendritic_Spine_Reg/Scaffold"/>
</dbReference>
<dbReference type="InterPro" id="IPR036770">
    <property type="entry name" value="Ankyrin_rpt-contain_sf"/>
</dbReference>
<dbReference type="PROSITE" id="PS50088">
    <property type="entry name" value="ANK_REPEAT"/>
    <property type="match status" value="11"/>
</dbReference>
<evidence type="ECO:0000256" key="4">
    <source>
        <dbReference type="SAM" id="MobiDB-lite"/>
    </source>
</evidence>
<dbReference type="PROSITE" id="PS50297">
    <property type="entry name" value="ANK_REP_REGION"/>
    <property type="match status" value="7"/>
</dbReference>
<keyword evidence="5" id="KW-0472">Membrane</keyword>
<feature type="repeat" description="ANK" evidence="3">
    <location>
        <begin position="354"/>
        <end position="386"/>
    </location>
</feature>
<dbReference type="InterPro" id="IPR003613">
    <property type="entry name" value="Ubox_domain"/>
</dbReference>
<feature type="compositionally biased region" description="Low complexity" evidence="4">
    <location>
        <begin position="947"/>
        <end position="969"/>
    </location>
</feature>
<dbReference type="InterPro" id="IPR002110">
    <property type="entry name" value="Ankyrin_rpt"/>
</dbReference>
<feature type="repeat" description="ANK" evidence="3">
    <location>
        <begin position="625"/>
        <end position="657"/>
    </location>
</feature>
<dbReference type="EMBL" id="JAEHOE010000078">
    <property type="protein sequence ID" value="KAG2488937.1"/>
    <property type="molecule type" value="Genomic_DNA"/>
</dbReference>
<feature type="compositionally biased region" description="Pro residues" evidence="4">
    <location>
        <begin position="59"/>
        <end position="68"/>
    </location>
</feature>
<evidence type="ECO:0000259" key="6">
    <source>
        <dbReference type="PROSITE" id="PS51698"/>
    </source>
</evidence>
<accession>A0A836BUB8</accession>
<feature type="repeat" description="ANK" evidence="3">
    <location>
        <begin position="291"/>
        <end position="319"/>
    </location>
</feature>
<feature type="repeat" description="ANK" evidence="3">
    <location>
        <begin position="491"/>
        <end position="524"/>
    </location>
</feature>
<dbReference type="UniPathway" id="UPA00143"/>
<dbReference type="PANTHER" id="PTHR24166">
    <property type="entry name" value="ROLLING PEBBLES, ISOFORM B"/>
    <property type="match status" value="1"/>
</dbReference>
<sequence>MLGELRGARGPEPTGPDGLGSVPPRPPAPPPPLPLPANPWDEAVATAARTLHRIFGVRPPGPLAPQPPLHQNGAAEGGPRRGAARPSTASAAAAGPAAPDARVTRRRGRGAGPGQGEEEPQEAERRRSRGRWLVILLVAAAAGAVAGMVSSPLGLAAVAGAGSPGLVRVVAWGCGARLGHADAWPSLDGRSALHYAVDLGWGAAARSLMEAGADPNRANTRTELAPLVSAAAAGRAELVAQLLRAGADPEAADKAGRSALEYAVEGGDVRSVRALLAAGAWTQGTGLRLPPLVAAILAGEHEIAELLLKHGANPNTPDLRDGDTPLLTAIRTGSERAVRALLKAGADFDRGNNVGETPLYRAAAYGHAGIVTALIEKGANPDLVFMYFSQRSPLHIAANYGRGDVVRVLTNAKVLITTDEFGRGPLHLAAARGQATVIRTLAAAGVPVNGLDDALRTPLIVAAAHRPDPWQAGVVRELIAAGANVNLRDATNTTALGWAVRFNASAEVVRALAKAGADTEARDKDGKSPLHWALAMQLDALTHVLLPYRPKGAAPLGQAAGATLLRFVREGDLLWTQALVDEGADTEAADEKGLTPLHRAAKAGNTRAAAVLLKGGASPAATDKDGWTPLHYAMHSQSEGTLLLLMRAGAPLGAKNKAGKTAIELSSNEFAQRVTTLAERLRDARLTAEALRARGHDVSLSLEDLIDGVVSYDSTDDDDGDGDGWVLGGGGGWTGWGDGGDDDDGWGGGEGCTACAFCCPWTGELLLNPVVTADGYTFERGPIEDWLRENRISPCTGAPLPSRDVRPNLALRSSLDDWLRANRLTEEGVQAMLGELRGARGPEPQPTDPDGLGSAPPRPPAPPPPLPLPANPWDEAVATAARTLHRFFGVRSPGPLAPQPPLQGTADRLRGIPPPPSPQPQPHNGAAEGGPRGAGPSHGGSGPVAKPAVTGPAASSSAGPGAAASGARGARQRGRGTGPGQAAEEMEDEANAGGADRARSHGRLLVLLLVAADRDLDAGTHALHIPCSLFAASKGSIVPLAPTLPSAASPSHPPTMVLQGTVKLAVVGFNLAFFRALTARIAEGSVHRRALLLINAHKTSGHDYDITCETTVVGVSPTSPIMQDLLHKACLDGHPPSINHLIMDAGGPIDGTLVPHVLLHATCPRCLCTADMVPALQRRPLLHDGYCANCTCHRTTKLTDVLVCHLVAPGAVGYGHDAALVSVLPDKVVELWPRDNMRPPYTGSVYTQRVLAQANAIRAHFLIKASTVESVAFSPADAAAMAGPSTAPAGGSPPPAAVPDLLPPKGRPNRKGKKSPAADEDSPSASASGSGTPSEPEPSGSDGSEVVAESSSPSGSEDPTATAAAAKAAAEATAAAAAKASAAAHRAVTKEAGLYAASEPAAVVAKAALAANRAKEIADAAQRAARHAAKRAAQDAQKAAAAAIPAPSPRGQPKRPSAAAAAAAIGGGGGGGGGDGGGGGGGSKGCARGLPRRRCRGRTRR</sequence>
<reference evidence="7" key="1">
    <citation type="journal article" date="2020" name="bioRxiv">
        <title>Comparative genomics of Chlamydomonas.</title>
        <authorList>
            <person name="Craig R.J."/>
            <person name="Hasan A.R."/>
            <person name="Ness R.W."/>
            <person name="Keightley P.D."/>
        </authorList>
    </citation>
    <scope>NUCLEOTIDE SEQUENCE</scope>
    <source>
        <strain evidence="7">CCAP 11/70</strain>
    </source>
</reference>
<feature type="region of interest" description="Disordered" evidence="4">
    <location>
        <begin position="889"/>
        <end position="997"/>
    </location>
</feature>
<keyword evidence="2 3" id="KW-0040">ANK repeat</keyword>
<gene>
    <name evidence="7" type="ORF">HYH03_012558</name>
</gene>
<dbReference type="InterPro" id="IPR013083">
    <property type="entry name" value="Znf_RING/FYVE/PHD"/>
</dbReference>
<feature type="transmembrane region" description="Helical" evidence="5">
    <location>
        <begin position="132"/>
        <end position="159"/>
    </location>
</feature>
<feature type="repeat" description="ANK" evidence="3">
    <location>
        <begin position="421"/>
        <end position="453"/>
    </location>
</feature>
<dbReference type="SMART" id="SM00504">
    <property type="entry name" value="Ubox"/>
    <property type="match status" value="1"/>
</dbReference>
<feature type="region of interest" description="Disordered" evidence="4">
    <location>
        <begin position="1"/>
        <end position="125"/>
    </location>
</feature>
<evidence type="ECO:0000313" key="7">
    <source>
        <dbReference type="EMBL" id="KAG2488937.1"/>
    </source>
</evidence>
<dbReference type="Pfam" id="PF04564">
    <property type="entry name" value="U-box"/>
    <property type="match status" value="1"/>
</dbReference>
<feature type="compositionally biased region" description="Polar residues" evidence="4">
    <location>
        <begin position="1349"/>
        <end position="1359"/>
    </location>
</feature>
<feature type="compositionally biased region" description="Pro residues" evidence="4">
    <location>
        <begin position="856"/>
        <end position="870"/>
    </location>
</feature>
<dbReference type="GO" id="GO:0004842">
    <property type="term" value="F:ubiquitin-protein transferase activity"/>
    <property type="evidence" value="ECO:0007669"/>
    <property type="project" value="InterPro"/>
</dbReference>
<dbReference type="PROSITE" id="PS51698">
    <property type="entry name" value="U_BOX"/>
    <property type="match status" value="1"/>
</dbReference>
<dbReference type="GO" id="GO:0016567">
    <property type="term" value="P:protein ubiquitination"/>
    <property type="evidence" value="ECO:0007669"/>
    <property type="project" value="UniProtKB-UniPathway"/>
</dbReference>
<feature type="repeat" description="ANK" evidence="3">
    <location>
        <begin position="255"/>
        <end position="280"/>
    </location>
</feature>
<dbReference type="CDD" id="cd16655">
    <property type="entry name" value="RING-Ubox_WDSUB1-like"/>
    <property type="match status" value="1"/>
</dbReference>
<feature type="repeat" description="ANK" evidence="3">
    <location>
        <begin position="188"/>
        <end position="220"/>
    </location>
</feature>
<feature type="compositionally biased region" description="Low complexity" evidence="4">
    <location>
        <begin position="84"/>
        <end position="101"/>
    </location>
</feature>
<organism evidence="7 8">
    <name type="scientific">Edaphochlamys debaryana</name>
    <dbReference type="NCBI Taxonomy" id="47281"/>
    <lineage>
        <taxon>Eukaryota</taxon>
        <taxon>Viridiplantae</taxon>
        <taxon>Chlorophyta</taxon>
        <taxon>core chlorophytes</taxon>
        <taxon>Chlorophyceae</taxon>
        <taxon>CS clade</taxon>
        <taxon>Chlamydomonadales</taxon>
        <taxon>Chlamydomonadales incertae sedis</taxon>
        <taxon>Edaphochlamys</taxon>
    </lineage>
</organism>
<feature type="compositionally biased region" description="Low complexity" evidence="4">
    <location>
        <begin position="1434"/>
        <end position="1443"/>
    </location>
</feature>
<keyword evidence="5" id="KW-1133">Transmembrane helix</keyword>
<feature type="repeat" description="ANK" evidence="3">
    <location>
        <begin position="454"/>
        <end position="490"/>
    </location>
</feature>
<dbReference type="SMART" id="SM00248">
    <property type="entry name" value="ANK"/>
    <property type="match status" value="13"/>
</dbReference>
<dbReference type="SUPFAM" id="SSF57850">
    <property type="entry name" value="RING/U-box"/>
    <property type="match status" value="1"/>
</dbReference>
<feature type="compositionally biased region" description="Pro residues" evidence="4">
    <location>
        <begin position="23"/>
        <end position="37"/>
    </location>
</feature>